<proteinExistence type="predicted"/>
<dbReference type="Pfam" id="PF01177">
    <property type="entry name" value="Asp_Glu_race"/>
    <property type="match status" value="1"/>
</dbReference>
<gene>
    <name evidence="1" type="ORF">G443_004408</name>
</gene>
<accession>A0ABT1JPS5</accession>
<keyword evidence="2" id="KW-1185">Reference proteome</keyword>
<comment type="caution">
    <text evidence="1">The sequence shown here is derived from an EMBL/GenBank/DDBJ whole genome shotgun (WGS) entry which is preliminary data.</text>
</comment>
<dbReference type="Gene3D" id="3.40.50.1860">
    <property type="match status" value="2"/>
</dbReference>
<sequence length="231" mass="23061">MTAVNQDGRATVGVIRVVSSTDADLVAAHGRAVEREWDVPTRSACIPDQPYGVHDEASHALAVPKIVDTARALAGTGCAALLISCAADPGLREARAAVGIPVIGAGSAAAAAALATGDRVGVLGITDEVPPAVGDVLGARLVSARRPDGVTRTTDLLTDQGAAAARAAAADLVAAGAEVLLFACTGLTTIRLAPWVRSHLGVPVVDAVLAGGAVATLALGGRERYEEGDQA</sequence>
<dbReference type="InterPro" id="IPR001920">
    <property type="entry name" value="Asp/Glu_race"/>
</dbReference>
<evidence type="ECO:0000313" key="2">
    <source>
        <dbReference type="Proteomes" id="UP000791080"/>
    </source>
</evidence>
<protein>
    <submittedName>
        <fullName evidence="1">Asp/Glu/hydantoin racemase</fullName>
    </submittedName>
</protein>
<dbReference type="RefSeq" id="WP_026418541.1">
    <property type="nucleotide sequence ID" value="NZ_AUBJ02000001.1"/>
</dbReference>
<reference evidence="1 2" key="1">
    <citation type="submission" date="2022-06" db="EMBL/GenBank/DDBJ databases">
        <title>Genomic Encyclopedia of Type Strains, Phase I: the one thousand microbial genomes (KMG-I) project.</title>
        <authorList>
            <person name="Kyrpides N."/>
        </authorList>
    </citation>
    <scope>NUCLEOTIDE SEQUENCE [LARGE SCALE GENOMIC DNA]</scope>
    <source>
        <strain evidence="1 2">DSM 43889</strain>
    </source>
</reference>
<organism evidence="1 2">
    <name type="scientific">Actinoalloteichus caeruleus DSM 43889</name>
    <dbReference type="NCBI Taxonomy" id="1120930"/>
    <lineage>
        <taxon>Bacteria</taxon>
        <taxon>Bacillati</taxon>
        <taxon>Actinomycetota</taxon>
        <taxon>Actinomycetes</taxon>
        <taxon>Pseudonocardiales</taxon>
        <taxon>Pseudonocardiaceae</taxon>
        <taxon>Actinoalloteichus</taxon>
        <taxon>Actinoalloteichus cyanogriseus</taxon>
    </lineage>
</organism>
<evidence type="ECO:0000313" key="1">
    <source>
        <dbReference type="EMBL" id="MCP2334138.1"/>
    </source>
</evidence>
<dbReference type="EMBL" id="AUBJ02000001">
    <property type="protein sequence ID" value="MCP2334138.1"/>
    <property type="molecule type" value="Genomic_DNA"/>
</dbReference>
<dbReference type="InterPro" id="IPR015942">
    <property type="entry name" value="Asp/Glu/hydantoin_racemase"/>
</dbReference>
<name>A0ABT1JPS5_ACTCY</name>
<dbReference type="Proteomes" id="UP000791080">
    <property type="component" value="Unassembled WGS sequence"/>
</dbReference>